<evidence type="ECO:0000313" key="2">
    <source>
        <dbReference type="Proteomes" id="UP000194127"/>
    </source>
</evidence>
<protein>
    <recommendedName>
        <fullName evidence="3">F-box domain-containing protein</fullName>
    </recommendedName>
</protein>
<evidence type="ECO:0008006" key="3">
    <source>
        <dbReference type="Google" id="ProtNLM"/>
    </source>
</evidence>
<sequence>MSTLDITTPASIVHDGCIIIKRSTRPDDISSIHTRIALPSVREIGLFAHTTHDENGEHDKSGLDKDDMPNHAWLDELVPVLSEIAQDFHFEKVTLCDFSWGCVTKSTREFLLSRFSSATHLKLCTVDFWYTNELLKTLQSFPRLTQLEIVNCEWEFLNLSQEQATRTEELNLTHLILDEAHTQYDPVVLWLLGNGERAIVNVSSAHIVWENTDARCLVRLMEKIAPSLRNLTYRQKVKNLVECTPTLRGLDGDELMDPSFSAVLAERWTAPENEKVAAVKAMELLRTTRVNRGVLTELDACIEWSPLAVFGIELLCQLLSHQATSVSLTLILDSSPNDTEWDTVDELLNTLTINKTTLAVFELWLDGDLANSLFFDDGAPIMRRLPRLVQQNIWQIGYVDSSYDSASD</sequence>
<name>A0A1X6N777_9APHY</name>
<accession>A0A1X6N777</accession>
<proteinExistence type="predicted"/>
<dbReference type="OrthoDB" id="2804474at2759"/>
<reference evidence="1 2" key="1">
    <citation type="submission" date="2017-04" db="EMBL/GenBank/DDBJ databases">
        <title>Genome Sequence of the Model Brown-Rot Fungus Postia placenta SB12.</title>
        <authorList>
            <consortium name="DOE Joint Genome Institute"/>
            <person name="Gaskell J."/>
            <person name="Kersten P."/>
            <person name="Larrondo L.F."/>
            <person name="Canessa P."/>
            <person name="Martinez D."/>
            <person name="Hibbett D."/>
            <person name="Schmoll M."/>
            <person name="Kubicek C.P."/>
            <person name="Martinez A.T."/>
            <person name="Yadav J."/>
            <person name="Master E."/>
            <person name="Magnuson J.K."/>
            <person name="James T."/>
            <person name="Yaver D."/>
            <person name="Berka R."/>
            <person name="Labutti K."/>
            <person name="Lipzen A."/>
            <person name="Aerts A."/>
            <person name="Barry K."/>
            <person name="Henrissat B."/>
            <person name="Blanchette R."/>
            <person name="Grigoriev I."/>
            <person name="Cullen D."/>
        </authorList>
    </citation>
    <scope>NUCLEOTIDE SEQUENCE [LARGE SCALE GENOMIC DNA]</scope>
    <source>
        <strain evidence="1 2">MAD-698-R-SB12</strain>
    </source>
</reference>
<dbReference type="EMBL" id="KZ110594">
    <property type="protein sequence ID" value="OSX64477.1"/>
    <property type="molecule type" value="Genomic_DNA"/>
</dbReference>
<dbReference type="AlphaFoldDB" id="A0A1X6N777"/>
<dbReference type="RefSeq" id="XP_024341271.1">
    <property type="nucleotide sequence ID" value="XM_024484932.1"/>
</dbReference>
<dbReference type="GeneID" id="36329881"/>
<gene>
    <name evidence="1" type="ORF">POSPLADRAFT_1138640</name>
</gene>
<dbReference type="Proteomes" id="UP000194127">
    <property type="component" value="Unassembled WGS sequence"/>
</dbReference>
<evidence type="ECO:0000313" key="1">
    <source>
        <dbReference type="EMBL" id="OSX64477.1"/>
    </source>
</evidence>
<organism evidence="1 2">
    <name type="scientific">Postia placenta MAD-698-R-SB12</name>
    <dbReference type="NCBI Taxonomy" id="670580"/>
    <lineage>
        <taxon>Eukaryota</taxon>
        <taxon>Fungi</taxon>
        <taxon>Dikarya</taxon>
        <taxon>Basidiomycota</taxon>
        <taxon>Agaricomycotina</taxon>
        <taxon>Agaricomycetes</taxon>
        <taxon>Polyporales</taxon>
        <taxon>Adustoporiaceae</taxon>
        <taxon>Rhodonia</taxon>
    </lineage>
</organism>
<keyword evidence="2" id="KW-1185">Reference proteome</keyword>